<dbReference type="PIRSF" id="PIRSF500134">
    <property type="entry name" value="UDPglc_DH_bac"/>
    <property type="match status" value="1"/>
</dbReference>
<dbReference type="GO" id="GO:0051287">
    <property type="term" value="F:NAD binding"/>
    <property type="evidence" value="ECO:0007669"/>
    <property type="project" value="InterPro"/>
</dbReference>
<feature type="binding site" evidence="9">
    <location>
        <position position="257"/>
    </location>
    <ligand>
        <name>substrate</name>
    </ligand>
</feature>
<dbReference type="Proteomes" id="UP000215559">
    <property type="component" value="Unassembled WGS sequence"/>
</dbReference>
<feature type="binding site" evidence="9">
    <location>
        <position position="320"/>
    </location>
    <ligand>
        <name>substrate</name>
    </ligand>
</feature>
<evidence type="ECO:0000256" key="6">
    <source>
        <dbReference type="ARBA" id="ARBA00047473"/>
    </source>
</evidence>
<feature type="binding site" evidence="10">
    <location>
        <position position="121"/>
    </location>
    <ligand>
        <name>NAD(+)</name>
        <dbReference type="ChEBI" id="CHEBI:57540"/>
    </ligand>
</feature>
<comment type="catalytic activity">
    <reaction evidence="6 7">
        <text>UDP-alpha-D-glucose + 2 NAD(+) + H2O = UDP-alpha-D-glucuronate + 2 NADH + 3 H(+)</text>
        <dbReference type="Rhea" id="RHEA:23596"/>
        <dbReference type="ChEBI" id="CHEBI:15377"/>
        <dbReference type="ChEBI" id="CHEBI:15378"/>
        <dbReference type="ChEBI" id="CHEBI:57540"/>
        <dbReference type="ChEBI" id="CHEBI:57945"/>
        <dbReference type="ChEBI" id="CHEBI:58052"/>
        <dbReference type="ChEBI" id="CHEBI:58885"/>
        <dbReference type="EC" id="1.1.1.22"/>
    </reaction>
</comment>
<dbReference type="Gene3D" id="3.40.50.720">
    <property type="entry name" value="NAD(P)-binding Rossmann-like Domain"/>
    <property type="match status" value="2"/>
</dbReference>
<evidence type="ECO:0000256" key="5">
    <source>
        <dbReference type="ARBA" id="ARBA00023027"/>
    </source>
</evidence>
<dbReference type="InterPro" id="IPR017476">
    <property type="entry name" value="UDP-Glc/GDP-Man"/>
</dbReference>
<feature type="binding site" evidence="9">
    <location>
        <begin position="152"/>
        <end position="155"/>
    </location>
    <ligand>
        <name>substrate</name>
    </ligand>
</feature>
<evidence type="ECO:0000256" key="10">
    <source>
        <dbReference type="PIRSR" id="PIRSR500134-3"/>
    </source>
</evidence>
<dbReference type="InterPro" id="IPR008927">
    <property type="entry name" value="6-PGluconate_DH-like_C_sf"/>
</dbReference>
<dbReference type="GO" id="GO:0000271">
    <property type="term" value="P:polysaccharide biosynthetic process"/>
    <property type="evidence" value="ECO:0007669"/>
    <property type="project" value="InterPro"/>
</dbReference>
<dbReference type="EC" id="1.1.1.22" evidence="3 7"/>
<dbReference type="InterPro" id="IPR036220">
    <property type="entry name" value="UDP-Glc/GDP-Man_DH_C_sf"/>
</dbReference>
<feature type="binding site" evidence="10">
    <location>
        <position position="155"/>
    </location>
    <ligand>
        <name>NAD(+)</name>
        <dbReference type="ChEBI" id="CHEBI:57540"/>
    </ligand>
</feature>
<feature type="binding site" evidence="9">
    <location>
        <begin position="249"/>
        <end position="253"/>
    </location>
    <ligand>
        <name>substrate</name>
    </ligand>
</feature>
<dbReference type="SMART" id="SM00984">
    <property type="entry name" value="UDPG_MGDP_dh_C"/>
    <property type="match status" value="1"/>
</dbReference>
<sequence>MKIAMIGTGYVGLTTGACFAKIGHEVICVDNDSNKIETLNSGKMPIYEPGLHDIVKEMVTAHRLSFTTDIKTAVHNSTVCFIAVGTPPRGKGEPDLAYVENVAREIATSMEEYLLIVEKSTVPVQTHKWIRTTIERYNRTGTPFDVASNPEFLREGSAVNDFLNPDRIVIGVESDRASDLMKEIYKPLNAPIVITDLASAELIKHASNAFLAMKISFANALAVVCEASGADVHQVTCGMGMDKRIGPSFLDAGIGYGGFCFPKDLRAFIHIAEELGYDFKLLREVENINNEMKLRFIRKIQSVLWNLQNKNIGVLGLSFKPDTDDMRFAPSIDIIAELVHKGAHVRAYDPKAMERARKIIPGIEFCSKAEDVAEDADILLLLTEWSEFKQLDLTKLKKRMRVPIICDGRNMLKRTEIEKQGFTYLGVGR</sequence>
<dbReference type="Pfam" id="PF03720">
    <property type="entry name" value="UDPG_MGDP_dh_C"/>
    <property type="match status" value="1"/>
</dbReference>
<comment type="similarity">
    <text evidence="2 7">Belongs to the UDP-glucose/GDP-mannose dehydrogenase family.</text>
</comment>
<dbReference type="SUPFAM" id="SSF48179">
    <property type="entry name" value="6-phosphogluconate dehydrogenase C-terminal domain-like"/>
    <property type="match status" value="1"/>
</dbReference>
<dbReference type="GO" id="GO:0003979">
    <property type="term" value="F:UDP-glucose 6-dehydrogenase activity"/>
    <property type="evidence" value="ECO:0007669"/>
    <property type="project" value="UniProtKB-EC"/>
</dbReference>
<feature type="binding site" evidence="10">
    <location>
        <position position="327"/>
    </location>
    <ligand>
        <name>NAD(+)</name>
        <dbReference type="ChEBI" id="CHEBI:57540"/>
    </ligand>
</feature>
<dbReference type="PANTHER" id="PTHR43750:SF3">
    <property type="entry name" value="UDP-GLUCOSE 6-DEHYDROGENASE TUAD"/>
    <property type="match status" value="1"/>
</dbReference>
<evidence type="ECO:0000256" key="8">
    <source>
        <dbReference type="PIRSR" id="PIRSR500134-1"/>
    </source>
</evidence>
<dbReference type="GO" id="GO:0006065">
    <property type="term" value="P:UDP-glucuronate biosynthetic process"/>
    <property type="evidence" value="ECO:0007669"/>
    <property type="project" value="UniProtKB-UniPathway"/>
</dbReference>
<dbReference type="InterPro" id="IPR014027">
    <property type="entry name" value="UDP-Glc/GDP-Man_DH_C"/>
</dbReference>
<dbReference type="InterPro" id="IPR001732">
    <property type="entry name" value="UDP-Glc/GDP-Man_DH_N"/>
</dbReference>
<feature type="binding site" evidence="9">
    <location>
        <position position="204"/>
    </location>
    <ligand>
        <name>substrate</name>
    </ligand>
</feature>
<dbReference type="PANTHER" id="PTHR43750">
    <property type="entry name" value="UDP-GLUCOSE 6-DEHYDROGENASE TUAD"/>
    <property type="match status" value="1"/>
</dbReference>
<dbReference type="PIRSF" id="PIRSF000124">
    <property type="entry name" value="UDPglc_GDPman_dh"/>
    <property type="match status" value="1"/>
</dbReference>
<accession>A0A235BUL8</accession>
<dbReference type="NCBIfam" id="TIGR03026">
    <property type="entry name" value="NDP-sugDHase"/>
    <property type="match status" value="1"/>
</dbReference>
<comment type="caution">
    <text evidence="12">The sequence shown here is derived from an EMBL/GenBank/DDBJ whole genome shotgun (WGS) entry which is preliminary data.</text>
</comment>
<organism evidence="12 13">
    <name type="scientific">candidate division WOR-3 bacterium JGI_Cruoil_03_51_56</name>
    <dbReference type="NCBI Taxonomy" id="1973747"/>
    <lineage>
        <taxon>Bacteria</taxon>
        <taxon>Bacteria division WOR-3</taxon>
    </lineage>
</organism>
<proteinExistence type="inferred from homology"/>
<dbReference type="PROSITE" id="PS51257">
    <property type="entry name" value="PROKAR_LIPOPROTEIN"/>
    <property type="match status" value="1"/>
</dbReference>
<feature type="binding site" evidence="10">
    <location>
        <position position="35"/>
    </location>
    <ligand>
        <name>NAD(+)</name>
        <dbReference type="ChEBI" id="CHEBI:57540"/>
    </ligand>
</feature>
<evidence type="ECO:0000256" key="1">
    <source>
        <dbReference type="ARBA" id="ARBA00004701"/>
    </source>
</evidence>
<comment type="pathway">
    <text evidence="1">Nucleotide-sugar biosynthesis; UDP-alpha-D-glucuronate biosynthesis; UDP-alpha-D-glucuronate from UDP-alpha-D-glucose: step 1/1.</text>
</comment>
<dbReference type="InterPro" id="IPR028357">
    <property type="entry name" value="UDPglc_DH_bac"/>
</dbReference>
<feature type="binding site" evidence="10">
    <location>
        <position position="263"/>
    </location>
    <ligand>
        <name>NAD(+)</name>
        <dbReference type="ChEBI" id="CHEBI:57540"/>
    </ligand>
</feature>
<dbReference type="InterPro" id="IPR014026">
    <property type="entry name" value="UDP-Glc/GDP-Man_DH_dimer"/>
</dbReference>
<evidence type="ECO:0000259" key="11">
    <source>
        <dbReference type="SMART" id="SM00984"/>
    </source>
</evidence>
<evidence type="ECO:0000313" key="13">
    <source>
        <dbReference type="Proteomes" id="UP000215559"/>
    </source>
</evidence>
<dbReference type="SUPFAM" id="SSF51735">
    <property type="entry name" value="NAD(P)-binding Rossmann-fold domains"/>
    <property type="match status" value="1"/>
</dbReference>
<dbReference type="SUPFAM" id="SSF52413">
    <property type="entry name" value="UDP-glucose/GDP-mannose dehydrogenase C-terminal domain"/>
    <property type="match status" value="1"/>
</dbReference>
<evidence type="ECO:0000256" key="9">
    <source>
        <dbReference type="PIRSR" id="PIRSR500134-2"/>
    </source>
</evidence>
<keyword evidence="5 7" id="KW-0520">NAD</keyword>
<reference evidence="12 13" key="1">
    <citation type="submission" date="2017-07" db="EMBL/GenBank/DDBJ databases">
        <title>Recovery of genomes from metagenomes via a dereplication, aggregation, and scoring strategy.</title>
        <authorList>
            <person name="Sieber C.M."/>
            <person name="Probst A.J."/>
            <person name="Sharrar A."/>
            <person name="Thomas B.C."/>
            <person name="Hess M."/>
            <person name="Tringe S.G."/>
            <person name="Banfield J.F."/>
        </authorList>
    </citation>
    <scope>NUCLEOTIDE SEQUENCE [LARGE SCALE GENOMIC DNA]</scope>
    <source>
        <strain evidence="12">JGI_Cruoil_03_51_56</strain>
    </source>
</reference>
<protein>
    <recommendedName>
        <fullName evidence="3 7">UDP-glucose 6-dehydrogenase</fullName>
        <ecNumber evidence="3 7">1.1.1.22</ecNumber>
    </recommendedName>
</protein>
<dbReference type="Pfam" id="PF03721">
    <property type="entry name" value="UDPG_MGDP_dh_N"/>
    <property type="match status" value="1"/>
</dbReference>
<dbReference type="UniPathway" id="UPA00038">
    <property type="reaction ID" value="UER00491"/>
</dbReference>
<feature type="domain" description="UDP-glucose/GDP-mannose dehydrogenase C-terminal" evidence="11">
    <location>
        <begin position="313"/>
        <end position="414"/>
    </location>
</feature>
<dbReference type="AlphaFoldDB" id="A0A235BUL8"/>
<name>A0A235BUL8_UNCW3</name>
<dbReference type="InterPro" id="IPR036291">
    <property type="entry name" value="NAD(P)-bd_dom_sf"/>
</dbReference>
<feature type="binding site" evidence="10">
    <location>
        <position position="30"/>
    </location>
    <ligand>
        <name>NAD(+)</name>
        <dbReference type="ChEBI" id="CHEBI:57540"/>
    </ligand>
</feature>
<dbReference type="Pfam" id="PF00984">
    <property type="entry name" value="UDPG_MGDP_dh"/>
    <property type="match status" value="1"/>
</dbReference>
<feature type="binding site" evidence="10">
    <location>
        <position position="86"/>
    </location>
    <ligand>
        <name>NAD(+)</name>
        <dbReference type="ChEBI" id="CHEBI:57540"/>
    </ligand>
</feature>
<evidence type="ECO:0000313" key="12">
    <source>
        <dbReference type="EMBL" id="OYD15901.1"/>
    </source>
</evidence>
<evidence type="ECO:0000256" key="3">
    <source>
        <dbReference type="ARBA" id="ARBA00012954"/>
    </source>
</evidence>
<evidence type="ECO:0000256" key="4">
    <source>
        <dbReference type="ARBA" id="ARBA00023002"/>
    </source>
</evidence>
<gene>
    <name evidence="12" type="ORF">CH330_04405</name>
</gene>
<evidence type="ECO:0000256" key="2">
    <source>
        <dbReference type="ARBA" id="ARBA00006601"/>
    </source>
</evidence>
<dbReference type="EMBL" id="NOZP01000080">
    <property type="protein sequence ID" value="OYD15901.1"/>
    <property type="molecule type" value="Genomic_DNA"/>
</dbReference>
<feature type="active site" description="Nucleophile" evidence="8">
    <location>
        <position position="260"/>
    </location>
</feature>
<evidence type="ECO:0000256" key="7">
    <source>
        <dbReference type="PIRNR" id="PIRNR000124"/>
    </source>
</evidence>
<dbReference type="Gene3D" id="1.20.5.100">
    <property type="entry name" value="Cytochrome c1, transmembrane anchor, C-terminal"/>
    <property type="match status" value="1"/>
</dbReference>
<keyword evidence="4 7" id="KW-0560">Oxidoreductase</keyword>